<dbReference type="Proteomes" id="UP001499852">
    <property type="component" value="Unassembled WGS sequence"/>
</dbReference>
<dbReference type="PANTHER" id="PTHR39962">
    <property type="entry name" value="BLL4848 PROTEIN"/>
    <property type="match status" value="1"/>
</dbReference>
<dbReference type="PANTHER" id="PTHR39962:SF1">
    <property type="entry name" value="LPXI FAMILY PROTEIN"/>
    <property type="match status" value="1"/>
</dbReference>
<organism evidence="3 4">
    <name type="scientific">Prosthecobacter algae</name>
    <dbReference type="NCBI Taxonomy" id="1144682"/>
    <lineage>
        <taxon>Bacteria</taxon>
        <taxon>Pseudomonadati</taxon>
        <taxon>Verrucomicrobiota</taxon>
        <taxon>Verrucomicrobiia</taxon>
        <taxon>Verrucomicrobiales</taxon>
        <taxon>Verrucomicrobiaceae</taxon>
        <taxon>Prosthecobacter</taxon>
    </lineage>
</organism>
<evidence type="ECO:0000313" key="3">
    <source>
        <dbReference type="EMBL" id="GAA5149138.1"/>
    </source>
</evidence>
<dbReference type="EMBL" id="BAABIA010000013">
    <property type="protein sequence ID" value="GAA5149138.1"/>
    <property type="molecule type" value="Genomic_DNA"/>
</dbReference>
<dbReference type="InterPro" id="IPR053174">
    <property type="entry name" value="LpxI"/>
</dbReference>
<dbReference type="InterPro" id="IPR010415">
    <property type="entry name" value="LpxI_C"/>
</dbReference>
<reference evidence="4" key="1">
    <citation type="journal article" date="2019" name="Int. J. Syst. Evol. Microbiol.">
        <title>The Global Catalogue of Microorganisms (GCM) 10K type strain sequencing project: providing services to taxonomists for standard genome sequencing and annotation.</title>
        <authorList>
            <consortium name="The Broad Institute Genomics Platform"/>
            <consortium name="The Broad Institute Genome Sequencing Center for Infectious Disease"/>
            <person name="Wu L."/>
            <person name="Ma J."/>
        </authorList>
    </citation>
    <scope>NUCLEOTIDE SEQUENCE [LARGE SCALE GENOMIC DNA]</scope>
    <source>
        <strain evidence="4">JCM 18053</strain>
    </source>
</reference>
<comment type="caution">
    <text evidence="3">The sequence shown here is derived from an EMBL/GenBank/DDBJ whole genome shotgun (WGS) entry which is preliminary data.</text>
</comment>
<dbReference type="Gene3D" id="3.40.50.20">
    <property type="match status" value="1"/>
</dbReference>
<keyword evidence="4" id="KW-1185">Reference proteome</keyword>
<accession>A0ABP9PMY7</accession>
<feature type="domain" description="LpxI C-terminal" evidence="1">
    <location>
        <begin position="167"/>
        <end position="295"/>
    </location>
</feature>
<gene>
    <name evidence="3" type="primary">lpxI</name>
    <name evidence="3" type="ORF">GCM10023213_46390</name>
</gene>
<dbReference type="Gene3D" id="3.40.140.80">
    <property type="match status" value="1"/>
</dbReference>
<name>A0ABP9PMY7_9BACT</name>
<evidence type="ECO:0000259" key="2">
    <source>
        <dbReference type="Pfam" id="PF17930"/>
    </source>
</evidence>
<proteinExistence type="predicted"/>
<evidence type="ECO:0000313" key="4">
    <source>
        <dbReference type="Proteomes" id="UP001499852"/>
    </source>
</evidence>
<dbReference type="Pfam" id="PF17930">
    <property type="entry name" value="LpxI_N"/>
    <property type="match status" value="1"/>
</dbReference>
<feature type="domain" description="LpxI N-terminal" evidence="2">
    <location>
        <begin position="35"/>
        <end position="163"/>
    </location>
</feature>
<dbReference type="Pfam" id="PF06230">
    <property type="entry name" value="LpxI_C"/>
    <property type="match status" value="1"/>
</dbReference>
<dbReference type="InterPro" id="IPR041255">
    <property type="entry name" value="LpxI_N"/>
</dbReference>
<evidence type="ECO:0000259" key="1">
    <source>
        <dbReference type="Pfam" id="PF06230"/>
    </source>
</evidence>
<dbReference type="InterPro" id="IPR043167">
    <property type="entry name" value="LpxI_C_sf"/>
</dbReference>
<protein>
    <submittedName>
        <fullName evidence="3">UDP-2,3-diacylglucosamine diphosphatase LpxI</fullName>
    </submittedName>
</protein>
<sequence>MENLTAHATNPLGCALVKMIVKEGQLRMSPDLSSIALIAGNGIYPETFVKAARRAGVQRLVVAAFVNETKPELAEMVDAIEWFRVGQLSKMISFFVRQGVKQTVMVGQIAPKNLFDLRPDLRLLMMLARLKQRNAETLFGAISDEMTKDGIHLLPATTFLEDLMPARGHVAGPAIKKRRWEDADYGFTIAKESSRLDIGQTVVVKNGTVLAVEAFEGTNEAVKRGGAMGKGGATMVKVSKPNQDMRFDVPVIGPDTIRTAAEAGVDLIAVEAGKTLLLGLEELRQECQQRKVSVIAL</sequence>